<accession>A0A917PKX9</accession>
<reference evidence="1" key="1">
    <citation type="journal article" date="2014" name="Int. J. Syst. Evol. Microbiol.">
        <title>Complete genome sequence of Corynebacterium casei LMG S-19264T (=DSM 44701T), isolated from a smear-ripened cheese.</title>
        <authorList>
            <consortium name="US DOE Joint Genome Institute (JGI-PGF)"/>
            <person name="Walter F."/>
            <person name="Albersmeier A."/>
            <person name="Kalinowski J."/>
            <person name="Ruckert C."/>
        </authorList>
    </citation>
    <scope>NUCLEOTIDE SEQUENCE</scope>
    <source>
        <strain evidence="1">CGMCC 1.8984</strain>
    </source>
</reference>
<dbReference type="AlphaFoldDB" id="A0A917PKX9"/>
<dbReference type="Proteomes" id="UP000636956">
    <property type="component" value="Unassembled WGS sequence"/>
</dbReference>
<comment type="caution">
    <text evidence="1">The sequence shown here is derived from an EMBL/GenBank/DDBJ whole genome shotgun (WGS) entry which is preliminary data.</text>
</comment>
<keyword evidence="2" id="KW-1185">Reference proteome</keyword>
<proteinExistence type="predicted"/>
<gene>
    <name evidence="1" type="ORF">GCM10011372_21830</name>
</gene>
<evidence type="ECO:0008006" key="3">
    <source>
        <dbReference type="Google" id="ProtNLM"/>
    </source>
</evidence>
<organism evidence="1 2">
    <name type="scientific">Agromyces bauzanensis</name>
    <dbReference type="NCBI Taxonomy" id="1308924"/>
    <lineage>
        <taxon>Bacteria</taxon>
        <taxon>Bacillati</taxon>
        <taxon>Actinomycetota</taxon>
        <taxon>Actinomycetes</taxon>
        <taxon>Micrococcales</taxon>
        <taxon>Microbacteriaceae</taxon>
        <taxon>Agromyces</taxon>
    </lineage>
</organism>
<dbReference type="InterPro" id="IPR024524">
    <property type="entry name" value="DUF3800"/>
</dbReference>
<evidence type="ECO:0000313" key="2">
    <source>
        <dbReference type="Proteomes" id="UP000636956"/>
    </source>
</evidence>
<evidence type="ECO:0000313" key="1">
    <source>
        <dbReference type="EMBL" id="GGJ83171.1"/>
    </source>
</evidence>
<dbReference type="EMBL" id="BMMD01000011">
    <property type="protein sequence ID" value="GGJ83171.1"/>
    <property type="molecule type" value="Genomic_DNA"/>
</dbReference>
<dbReference type="Pfam" id="PF12686">
    <property type="entry name" value="DUF3800"/>
    <property type="match status" value="1"/>
</dbReference>
<sequence>MLVAYLDEFGNVGPYIEPGHPKYGQHPVFGYAGFILPANNARDMGAEFKRVKTSLFKTEIDKSSAPAQWERKGSEYFTTGSIAARPEQIRAFRGLIHRLRSLDGHLFYYGDEKVPGTLKQTGRDSQAIMHDALREMINRLCTHADKANQDLLILMDSFTDKTRQELAARMYAHIYSRRRPEMKRIIEAPLHIESKLNSGIQFADWICALTARASHFQLSPGSEFSWAAGHFRATVAGGFTLESKLHLRFGEDIHNSQLFQRHSARHAPPPGSVADRVTNMAAIYAAAQRQHGGS</sequence>
<dbReference type="RefSeq" id="WP_188743456.1">
    <property type="nucleotide sequence ID" value="NZ_BAABFW010000085.1"/>
</dbReference>
<protein>
    <recommendedName>
        <fullName evidence="3">DUF3800 domain-containing protein</fullName>
    </recommendedName>
</protein>
<reference evidence="1" key="2">
    <citation type="submission" date="2020-09" db="EMBL/GenBank/DDBJ databases">
        <authorList>
            <person name="Sun Q."/>
            <person name="Zhou Y."/>
        </authorList>
    </citation>
    <scope>NUCLEOTIDE SEQUENCE</scope>
    <source>
        <strain evidence="1">CGMCC 1.8984</strain>
    </source>
</reference>
<name>A0A917PKX9_9MICO</name>